<protein>
    <submittedName>
        <fullName evidence="1">Ribonuclease H-like domain-containing protein</fullName>
    </submittedName>
</protein>
<evidence type="ECO:0000313" key="2">
    <source>
        <dbReference type="Proteomes" id="UP001057580"/>
    </source>
</evidence>
<gene>
    <name evidence="1" type="ORF">N0B31_00125</name>
</gene>
<reference evidence="1" key="1">
    <citation type="submission" date="2022-09" db="EMBL/GenBank/DDBJ databases">
        <title>Diverse halophilic archaea isolated from saline environments.</title>
        <authorList>
            <person name="Cui H.-L."/>
        </authorList>
    </citation>
    <scope>NUCLEOTIDE SEQUENCE</scope>
    <source>
        <strain evidence="1">ZS-35-S2</strain>
    </source>
</reference>
<dbReference type="SUPFAM" id="SSF53098">
    <property type="entry name" value="Ribonuclease H-like"/>
    <property type="match status" value="1"/>
</dbReference>
<accession>A0A9E7R312</accession>
<dbReference type="RefSeq" id="WP_260593718.1">
    <property type="nucleotide sequence ID" value="NZ_CP104003.1"/>
</dbReference>
<evidence type="ECO:0000313" key="1">
    <source>
        <dbReference type="EMBL" id="UWM54702.1"/>
    </source>
</evidence>
<dbReference type="AlphaFoldDB" id="A0A9E7R312"/>
<keyword evidence="2" id="KW-1185">Reference proteome</keyword>
<proteinExistence type="predicted"/>
<dbReference type="EMBL" id="CP104003">
    <property type="protein sequence ID" value="UWM54702.1"/>
    <property type="molecule type" value="Genomic_DNA"/>
</dbReference>
<dbReference type="GeneID" id="74940781"/>
<dbReference type="KEGG" id="ssai:N0B31_00125"/>
<dbReference type="Gene3D" id="3.30.420.10">
    <property type="entry name" value="Ribonuclease H-like superfamily/Ribonuclease H"/>
    <property type="match status" value="1"/>
</dbReference>
<name>A0A9E7R312_9EURY</name>
<dbReference type="GO" id="GO:0003676">
    <property type="term" value="F:nucleic acid binding"/>
    <property type="evidence" value="ECO:0007669"/>
    <property type="project" value="InterPro"/>
</dbReference>
<dbReference type="InterPro" id="IPR012337">
    <property type="entry name" value="RNaseH-like_sf"/>
</dbReference>
<dbReference type="Proteomes" id="UP001057580">
    <property type="component" value="Chromosome"/>
</dbReference>
<organism evidence="1 2">
    <name type="scientific">Salinirubellus salinus</name>
    <dbReference type="NCBI Taxonomy" id="1364945"/>
    <lineage>
        <taxon>Archaea</taxon>
        <taxon>Methanobacteriati</taxon>
        <taxon>Methanobacteriota</taxon>
        <taxon>Stenosarchaea group</taxon>
        <taxon>Halobacteria</taxon>
        <taxon>Halobacteriales</taxon>
        <taxon>Natronomonadaceae</taxon>
        <taxon>Salinirubellus</taxon>
    </lineage>
</organism>
<sequence length="239" mass="25453">MTQQTLTGSALTGRTLLAFDLETVSPDVPADEYPDFDDPGDFELLAAAVAVQRPGTRPSETPDEATVLFREGASREAEAAFGARLVDALADADPDTLVTFNGDRFDLPVTAGRLERTGAADATTALDALLESVDHLDLKHSAWSAYGNYTSLEELCAHQDLAVGRTHWADYALDVAGMDTVLDRARESYVTSADVAAAGEVYLAALDAGADASTLEAVLTDYTLADVDHLFTLADRHPF</sequence>
<dbReference type="InterPro" id="IPR036397">
    <property type="entry name" value="RNaseH_sf"/>
</dbReference>